<dbReference type="Pfam" id="PF13456">
    <property type="entry name" value="RVT_3"/>
    <property type="match status" value="1"/>
</dbReference>
<dbReference type="InterPro" id="IPR044730">
    <property type="entry name" value="RNase_H-like_dom_plant"/>
</dbReference>
<proteinExistence type="predicted"/>
<dbReference type="InterPro" id="IPR002156">
    <property type="entry name" value="RNaseH_domain"/>
</dbReference>
<dbReference type="GO" id="GO:0004523">
    <property type="term" value="F:RNA-DNA hybrid ribonuclease activity"/>
    <property type="evidence" value="ECO:0007669"/>
    <property type="project" value="InterPro"/>
</dbReference>
<dbReference type="GO" id="GO:0003676">
    <property type="term" value="F:nucleic acid binding"/>
    <property type="evidence" value="ECO:0007669"/>
    <property type="project" value="InterPro"/>
</dbReference>
<dbReference type="EMBL" id="JANJYI010000007">
    <property type="protein sequence ID" value="KAK2641549.1"/>
    <property type="molecule type" value="Genomic_DNA"/>
</dbReference>
<dbReference type="Proteomes" id="UP001280121">
    <property type="component" value="Unassembled WGS sequence"/>
</dbReference>
<gene>
    <name evidence="2" type="ORF">Ddye_023312</name>
</gene>
<evidence type="ECO:0000259" key="1">
    <source>
        <dbReference type="Pfam" id="PF13456"/>
    </source>
</evidence>
<dbReference type="AlphaFoldDB" id="A0AAD9WS07"/>
<dbReference type="PANTHER" id="PTHR47723">
    <property type="entry name" value="OS05G0353850 PROTEIN"/>
    <property type="match status" value="1"/>
</dbReference>
<keyword evidence="3" id="KW-1185">Reference proteome</keyword>
<reference evidence="2" key="1">
    <citation type="journal article" date="2023" name="Plant J.">
        <title>Genome sequences and population genomics provide insights into the demographic history, inbreeding, and mutation load of two 'living fossil' tree species of Dipteronia.</title>
        <authorList>
            <person name="Feng Y."/>
            <person name="Comes H.P."/>
            <person name="Chen J."/>
            <person name="Zhu S."/>
            <person name="Lu R."/>
            <person name="Zhang X."/>
            <person name="Li P."/>
            <person name="Qiu J."/>
            <person name="Olsen K.M."/>
            <person name="Qiu Y."/>
        </authorList>
    </citation>
    <scope>NUCLEOTIDE SEQUENCE</scope>
    <source>
        <strain evidence="2">KIB01</strain>
    </source>
</reference>
<feature type="domain" description="RNase H type-1" evidence="1">
    <location>
        <begin position="62"/>
        <end position="180"/>
    </location>
</feature>
<dbReference type="PANTHER" id="PTHR47723:SF19">
    <property type="entry name" value="POLYNUCLEOTIDYL TRANSFERASE, RIBONUCLEASE H-LIKE SUPERFAMILY PROTEIN"/>
    <property type="match status" value="1"/>
</dbReference>
<dbReference type="InterPro" id="IPR053151">
    <property type="entry name" value="RNase_H-like"/>
</dbReference>
<protein>
    <recommendedName>
        <fullName evidence="1">RNase H type-1 domain-containing protein</fullName>
    </recommendedName>
</protein>
<accession>A0AAD9WS07</accession>
<organism evidence="2 3">
    <name type="scientific">Dipteronia dyeriana</name>
    <dbReference type="NCBI Taxonomy" id="168575"/>
    <lineage>
        <taxon>Eukaryota</taxon>
        <taxon>Viridiplantae</taxon>
        <taxon>Streptophyta</taxon>
        <taxon>Embryophyta</taxon>
        <taxon>Tracheophyta</taxon>
        <taxon>Spermatophyta</taxon>
        <taxon>Magnoliopsida</taxon>
        <taxon>eudicotyledons</taxon>
        <taxon>Gunneridae</taxon>
        <taxon>Pentapetalae</taxon>
        <taxon>rosids</taxon>
        <taxon>malvids</taxon>
        <taxon>Sapindales</taxon>
        <taxon>Sapindaceae</taxon>
        <taxon>Hippocastanoideae</taxon>
        <taxon>Acereae</taxon>
        <taxon>Dipteronia</taxon>
    </lineage>
</organism>
<evidence type="ECO:0000313" key="2">
    <source>
        <dbReference type="EMBL" id="KAK2641549.1"/>
    </source>
</evidence>
<comment type="caution">
    <text evidence="2">The sequence shown here is derived from an EMBL/GenBank/DDBJ whole genome shotgun (WGS) entry which is preliminary data.</text>
</comment>
<dbReference type="CDD" id="cd06222">
    <property type="entry name" value="RNase_H_like"/>
    <property type="match status" value="1"/>
</dbReference>
<sequence>MKNQLFYGKDKVRADSIVNWCKEYISEYTTANQSKDMADSGDVVPHLILWKPFVGGSYKFNIDAAIDVCHLRVGLNMVIRDHTGFMMASSAQRINAIQIVEVLAILRGLVFTIESGLLPVVVESDTLEVVNMINFGSHIHAEVCLVIGDIREFQNFISSGYLNFISRKANTVAHNLSNEANHFWMESCPPCVEG</sequence>
<dbReference type="Gene3D" id="3.30.420.10">
    <property type="entry name" value="Ribonuclease H-like superfamily/Ribonuclease H"/>
    <property type="match status" value="1"/>
</dbReference>
<dbReference type="SUPFAM" id="SSF53098">
    <property type="entry name" value="Ribonuclease H-like"/>
    <property type="match status" value="1"/>
</dbReference>
<name>A0AAD9WS07_9ROSI</name>
<evidence type="ECO:0000313" key="3">
    <source>
        <dbReference type="Proteomes" id="UP001280121"/>
    </source>
</evidence>
<dbReference type="InterPro" id="IPR036397">
    <property type="entry name" value="RNaseH_sf"/>
</dbReference>
<dbReference type="InterPro" id="IPR012337">
    <property type="entry name" value="RNaseH-like_sf"/>
</dbReference>